<dbReference type="Gene3D" id="3.40.50.2300">
    <property type="match status" value="1"/>
</dbReference>
<evidence type="ECO:0000256" key="6">
    <source>
        <dbReference type="PROSITE-ProRule" id="PRU00169"/>
    </source>
</evidence>
<dbReference type="PROSITE" id="PS50110">
    <property type="entry name" value="RESPONSE_REGULATORY"/>
    <property type="match status" value="1"/>
</dbReference>
<dbReference type="EMBL" id="QEWR01000002">
    <property type="protein sequence ID" value="PWD84414.1"/>
    <property type="molecule type" value="Genomic_DNA"/>
</dbReference>
<name>A0A2U2AMG7_9GAMM</name>
<feature type="domain" description="Response regulatory" evidence="9">
    <location>
        <begin position="3"/>
        <end position="120"/>
    </location>
</feature>
<dbReference type="InterPro" id="IPR001789">
    <property type="entry name" value="Sig_transdc_resp-reg_receiver"/>
</dbReference>
<evidence type="ECO:0000259" key="10">
    <source>
        <dbReference type="PROSITE" id="PS51755"/>
    </source>
</evidence>
<dbReference type="SMART" id="SM00862">
    <property type="entry name" value="Trans_reg_C"/>
    <property type="match status" value="1"/>
</dbReference>
<feature type="modified residue" description="4-aspartylphosphate" evidence="6">
    <location>
        <position position="53"/>
    </location>
</feature>
<keyword evidence="5" id="KW-0804">Transcription</keyword>
<evidence type="ECO:0000313" key="12">
    <source>
        <dbReference type="Proteomes" id="UP000244948"/>
    </source>
</evidence>
<dbReference type="InterPro" id="IPR011006">
    <property type="entry name" value="CheY-like_superfamily"/>
</dbReference>
<accession>A0A2U2AMG7</accession>
<dbReference type="SUPFAM" id="SSF52172">
    <property type="entry name" value="CheY-like"/>
    <property type="match status" value="1"/>
</dbReference>
<keyword evidence="12" id="KW-1185">Reference proteome</keyword>
<evidence type="ECO:0000313" key="11">
    <source>
        <dbReference type="EMBL" id="PWD84414.1"/>
    </source>
</evidence>
<protein>
    <submittedName>
        <fullName evidence="11">DNA-binding response regulator</fullName>
    </submittedName>
</protein>
<evidence type="ECO:0000259" key="9">
    <source>
        <dbReference type="PROSITE" id="PS50110"/>
    </source>
</evidence>
<dbReference type="GO" id="GO:0006355">
    <property type="term" value="P:regulation of DNA-templated transcription"/>
    <property type="evidence" value="ECO:0007669"/>
    <property type="project" value="InterPro"/>
</dbReference>
<feature type="DNA-binding region" description="OmpR/PhoB-type" evidence="7">
    <location>
        <begin position="131"/>
        <end position="229"/>
    </location>
</feature>
<sequence>MKKILIVEDEIPISEMIEHFLSSQGFEVIQAFDGIEAKELLTQNPKIDLILLDWMMPQKSGIDLLKELKASRKNRHIPVIMLSARAELEDRVVGLDSGADDYLPKPFAMKELLSRINSLLRRIDEYVEEENEIREVAGIELDLDAQRITINGELINLSAIEFRLLAFFITHIDRVYSRDQLLDHVWGIDSYVDERTVDVTIGRLRKILEPTGHNKLLQTVRGEGYRFSPHL</sequence>
<keyword evidence="3" id="KW-0805">Transcription regulation</keyword>
<dbReference type="InterPro" id="IPR001867">
    <property type="entry name" value="OmpR/PhoB-type_DNA-bd"/>
</dbReference>
<dbReference type="Gene3D" id="1.10.10.10">
    <property type="entry name" value="Winged helix-like DNA-binding domain superfamily/Winged helix DNA-binding domain"/>
    <property type="match status" value="1"/>
</dbReference>
<keyword evidence="4 7" id="KW-0238">DNA-binding</keyword>
<evidence type="ECO:0000256" key="2">
    <source>
        <dbReference type="ARBA" id="ARBA00023012"/>
    </source>
</evidence>
<dbReference type="InterPro" id="IPR039420">
    <property type="entry name" value="WalR-like"/>
</dbReference>
<dbReference type="RefSeq" id="WP_109235596.1">
    <property type="nucleotide sequence ID" value="NZ_BMXZ01000001.1"/>
</dbReference>
<dbReference type="Gene3D" id="6.10.250.690">
    <property type="match status" value="1"/>
</dbReference>
<dbReference type="Pfam" id="PF00072">
    <property type="entry name" value="Response_reg"/>
    <property type="match status" value="1"/>
</dbReference>
<dbReference type="Pfam" id="PF00486">
    <property type="entry name" value="Trans_reg_C"/>
    <property type="match status" value="1"/>
</dbReference>
<dbReference type="GO" id="GO:0032993">
    <property type="term" value="C:protein-DNA complex"/>
    <property type="evidence" value="ECO:0007669"/>
    <property type="project" value="TreeGrafter"/>
</dbReference>
<evidence type="ECO:0000256" key="5">
    <source>
        <dbReference type="ARBA" id="ARBA00023163"/>
    </source>
</evidence>
<dbReference type="CDD" id="cd00383">
    <property type="entry name" value="trans_reg_C"/>
    <property type="match status" value="1"/>
</dbReference>
<evidence type="ECO:0000256" key="4">
    <source>
        <dbReference type="ARBA" id="ARBA00023125"/>
    </source>
</evidence>
<evidence type="ECO:0000256" key="3">
    <source>
        <dbReference type="ARBA" id="ARBA00023015"/>
    </source>
</evidence>
<keyword evidence="1 6" id="KW-0597">Phosphoprotein</keyword>
<feature type="domain" description="OmpR/PhoB-type" evidence="10">
    <location>
        <begin position="131"/>
        <end position="229"/>
    </location>
</feature>
<dbReference type="FunFam" id="3.40.50.2300:FF:000001">
    <property type="entry name" value="DNA-binding response regulator PhoB"/>
    <property type="match status" value="1"/>
</dbReference>
<comment type="caution">
    <text evidence="11">The sequence shown here is derived from an EMBL/GenBank/DDBJ whole genome shotgun (WGS) entry which is preliminary data.</text>
</comment>
<keyword evidence="2" id="KW-0902">Two-component regulatory system</keyword>
<dbReference type="GO" id="GO:0000976">
    <property type="term" value="F:transcription cis-regulatory region binding"/>
    <property type="evidence" value="ECO:0007669"/>
    <property type="project" value="TreeGrafter"/>
</dbReference>
<dbReference type="GO" id="GO:0000156">
    <property type="term" value="F:phosphorelay response regulator activity"/>
    <property type="evidence" value="ECO:0007669"/>
    <property type="project" value="TreeGrafter"/>
</dbReference>
<gene>
    <name evidence="11" type="ORF">DC082_02400</name>
</gene>
<organism evidence="11 12">
    <name type="scientific">Ignatzschineria indica</name>
    <dbReference type="NCBI Taxonomy" id="472583"/>
    <lineage>
        <taxon>Bacteria</taxon>
        <taxon>Pseudomonadati</taxon>
        <taxon>Pseudomonadota</taxon>
        <taxon>Gammaproteobacteria</taxon>
        <taxon>Cardiobacteriales</taxon>
        <taxon>Ignatzschineriaceae</taxon>
        <taxon>Ignatzschineria</taxon>
    </lineage>
</organism>
<keyword evidence="8" id="KW-0175">Coiled coil</keyword>
<evidence type="ECO:0000256" key="1">
    <source>
        <dbReference type="ARBA" id="ARBA00022553"/>
    </source>
</evidence>
<proteinExistence type="predicted"/>
<dbReference type="InterPro" id="IPR036388">
    <property type="entry name" value="WH-like_DNA-bd_sf"/>
</dbReference>
<dbReference type="PANTHER" id="PTHR48111:SF40">
    <property type="entry name" value="PHOSPHATE REGULON TRANSCRIPTIONAL REGULATORY PROTEIN PHOB"/>
    <property type="match status" value="1"/>
</dbReference>
<reference evidence="11 12" key="1">
    <citation type="journal article" date="2018" name="Genome Announc.">
        <title>Ignatzschineria cameli sp. nov., isolated from necrotic foot tissue of dromedaries (Camelus dromedarius) and associated maggots (Wohlfahrtia species) in Dubai.</title>
        <authorList>
            <person name="Tsang C.C."/>
            <person name="Tang J.Y."/>
            <person name="Fong J.Y."/>
            <person name="Kinne J."/>
            <person name="Lee H.H."/>
            <person name="Joseph M."/>
            <person name="Jose S."/>
            <person name="Schuster R.K."/>
            <person name="Tang Y."/>
            <person name="Sivakumar S."/>
            <person name="Chen J.H."/>
            <person name="Teng J.L."/>
            <person name="Lau S.K."/>
            <person name="Wernery U."/>
            <person name="Woo P.C."/>
        </authorList>
    </citation>
    <scope>NUCLEOTIDE SEQUENCE [LARGE SCALE GENOMIC DNA]</scope>
    <source>
        <strain evidence="11 12">KCTC 22643</strain>
    </source>
</reference>
<dbReference type="PANTHER" id="PTHR48111">
    <property type="entry name" value="REGULATOR OF RPOS"/>
    <property type="match status" value="1"/>
</dbReference>
<dbReference type="AlphaFoldDB" id="A0A2U2AMG7"/>
<dbReference type="PROSITE" id="PS51755">
    <property type="entry name" value="OMPR_PHOB"/>
    <property type="match status" value="1"/>
</dbReference>
<evidence type="ECO:0000256" key="8">
    <source>
        <dbReference type="SAM" id="Coils"/>
    </source>
</evidence>
<evidence type="ECO:0000256" key="7">
    <source>
        <dbReference type="PROSITE-ProRule" id="PRU01091"/>
    </source>
</evidence>
<feature type="coiled-coil region" evidence="8">
    <location>
        <begin position="109"/>
        <end position="136"/>
    </location>
</feature>
<dbReference type="Proteomes" id="UP000244948">
    <property type="component" value="Unassembled WGS sequence"/>
</dbReference>
<dbReference type="SMART" id="SM00448">
    <property type="entry name" value="REC"/>
    <property type="match status" value="1"/>
</dbReference>
<dbReference type="GO" id="GO:0005829">
    <property type="term" value="C:cytosol"/>
    <property type="evidence" value="ECO:0007669"/>
    <property type="project" value="TreeGrafter"/>
</dbReference>